<keyword evidence="1" id="KW-1133">Transmembrane helix</keyword>
<name>A0A919PQ43_9ACTN</name>
<keyword evidence="1" id="KW-0472">Membrane</keyword>
<dbReference type="AlphaFoldDB" id="A0A919PQ43"/>
<organism evidence="2 3">
    <name type="scientific">Dactylosporangium siamense</name>
    <dbReference type="NCBI Taxonomy" id="685454"/>
    <lineage>
        <taxon>Bacteria</taxon>
        <taxon>Bacillati</taxon>
        <taxon>Actinomycetota</taxon>
        <taxon>Actinomycetes</taxon>
        <taxon>Micromonosporales</taxon>
        <taxon>Micromonosporaceae</taxon>
        <taxon>Dactylosporangium</taxon>
    </lineage>
</organism>
<protein>
    <submittedName>
        <fullName evidence="2">Uncharacterized protein</fullName>
    </submittedName>
</protein>
<comment type="caution">
    <text evidence="2">The sequence shown here is derived from an EMBL/GenBank/DDBJ whole genome shotgun (WGS) entry which is preliminary data.</text>
</comment>
<feature type="transmembrane region" description="Helical" evidence="1">
    <location>
        <begin position="108"/>
        <end position="127"/>
    </location>
</feature>
<reference evidence="2" key="1">
    <citation type="submission" date="2021-01" db="EMBL/GenBank/DDBJ databases">
        <title>Whole genome shotgun sequence of Dactylosporangium siamense NBRC 106093.</title>
        <authorList>
            <person name="Komaki H."/>
            <person name="Tamura T."/>
        </authorList>
    </citation>
    <scope>NUCLEOTIDE SEQUENCE</scope>
    <source>
        <strain evidence="2">NBRC 106093</strain>
    </source>
</reference>
<gene>
    <name evidence="2" type="ORF">Dsi01nite_066870</name>
</gene>
<accession>A0A919PQ43</accession>
<keyword evidence="3" id="KW-1185">Reference proteome</keyword>
<sequence>MRPALLVAGLAVTGYGAYGWLTHDGAQPLGQLVFLAVLLVTHDFVVVPAVILAGAALARWVPGPARTPVRAALVVSAAVSVVALPFIVGAGRIADNPSAFPQHYGRGLALVLAVVWTAAAAWTAVNLRRRR</sequence>
<feature type="transmembrane region" description="Helical" evidence="1">
    <location>
        <begin position="69"/>
        <end position="88"/>
    </location>
</feature>
<keyword evidence="1" id="KW-0812">Transmembrane</keyword>
<evidence type="ECO:0000313" key="2">
    <source>
        <dbReference type="EMBL" id="GIG48646.1"/>
    </source>
</evidence>
<evidence type="ECO:0000313" key="3">
    <source>
        <dbReference type="Proteomes" id="UP000660611"/>
    </source>
</evidence>
<dbReference type="EMBL" id="BONQ01000107">
    <property type="protein sequence ID" value="GIG48646.1"/>
    <property type="molecule type" value="Genomic_DNA"/>
</dbReference>
<proteinExistence type="predicted"/>
<dbReference type="Proteomes" id="UP000660611">
    <property type="component" value="Unassembled WGS sequence"/>
</dbReference>
<evidence type="ECO:0000256" key="1">
    <source>
        <dbReference type="SAM" id="Phobius"/>
    </source>
</evidence>
<dbReference type="RefSeq" id="WP_203850346.1">
    <property type="nucleotide sequence ID" value="NZ_BAAAVW010000023.1"/>
</dbReference>
<feature type="transmembrane region" description="Helical" evidence="1">
    <location>
        <begin position="32"/>
        <end position="57"/>
    </location>
</feature>